<keyword evidence="3" id="KW-0804">Transcription</keyword>
<name>A0A6C2U2E4_PONDE</name>
<proteinExistence type="predicted"/>
<dbReference type="InterPro" id="IPR014757">
    <property type="entry name" value="Tscrpt_reg_IclR_C"/>
</dbReference>
<dbReference type="GO" id="GO:0003700">
    <property type="term" value="F:DNA-binding transcription factor activity"/>
    <property type="evidence" value="ECO:0007669"/>
    <property type="project" value="TreeGrafter"/>
</dbReference>
<dbReference type="AlphaFoldDB" id="A0A6C2U2E4"/>
<dbReference type="SUPFAM" id="SSF46785">
    <property type="entry name" value="Winged helix' DNA-binding domain"/>
    <property type="match status" value="1"/>
</dbReference>
<dbReference type="GO" id="GO:0003677">
    <property type="term" value="F:DNA binding"/>
    <property type="evidence" value="ECO:0007669"/>
    <property type="project" value="UniProtKB-KW"/>
</dbReference>
<dbReference type="PANTHER" id="PTHR30136:SF24">
    <property type="entry name" value="HTH-TYPE TRANSCRIPTIONAL REPRESSOR ALLR"/>
    <property type="match status" value="1"/>
</dbReference>
<dbReference type="SMART" id="SM00346">
    <property type="entry name" value="HTH_ICLR"/>
    <property type="match status" value="1"/>
</dbReference>
<dbReference type="InterPro" id="IPR050707">
    <property type="entry name" value="HTH_MetabolicPath_Reg"/>
</dbReference>
<protein>
    <submittedName>
        <fullName evidence="6">Transcriptional regulator KdgR</fullName>
    </submittedName>
</protein>
<dbReference type="InterPro" id="IPR036390">
    <property type="entry name" value="WH_DNA-bd_sf"/>
</dbReference>
<dbReference type="GO" id="GO:0045892">
    <property type="term" value="P:negative regulation of DNA-templated transcription"/>
    <property type="evidence" value="ECO:0007669"/>
    <property type="project" value="TreeGrafter"/>
</dbReference>
<feature type="domain" description="HTH iclR-type" evidence="4">
    <location>
        <begin position="16"/>
        <end position="77"/>
    </location>
</feature>
<evidence type="ECO:0000259" key="4">
    <source>
        <dbReference type="PROSITE" id="PS51077"/>
    </source>
</evidence>
<gene>
    <name evidence="6" type="primary">kdgR_3</name>
    <name evidence="6" type="ORF">PDESU_02308</name>
</gene>
<accession>A0A6C2U2E4</accession>
<dbReference type="Gene3D" id="1.10.10.10">
    <property type="entry name" value="Winged helix-like DNA-binding domain superfamily/Winged helix DNA-binding domain"/>
    <property type="match status" value="1"/>
</dbReference>
<evidence type="ECO:0000313" key="7">
    <source>
        <dbReference type="Proteomes" id="UP000366872"/>
    </source>
</evidence>
<dbReference type="SUPFAM" id="SSF55781">
    <property type="entry name" value="GAF domain-like"/>
    <property type="match status" value="1"/>
</dbReference>
<keyword evidence="7" id="KW-1185">Reference proteome</keyword>
<dbReference type="Gene3D" id="3.30.450.40">
    <property type="match status" value="1"/>
</dbReference>
<evidence type="ECO:0000256" key="3">
    <source>
        <dbReference type="ARBA" id="ARBA00023163"/>
    </source>
</evidence>
<sequence>MAKEQQEDFKESRYKVPNLERALVIMEHLLDYPQGLSITEITEHLGLSKNSVFRITMTLLGHGYVVRDEQKRFSLSKKLLLMGCQSMGEYSFIENSLDIMRLCRDEIKESVFIGTLIENEGVVIEQVLGSHPFKFTIDSGHRLPLHAAAPCKAMLAFLPENELRERLQGYKFTRYNENTITTRTAFDKEMAGIKADGFALDRAEQLHGAHCISAPVFNQYGYPIAAIWTTGPSDRLPASKFPRLGKVVRGYADLISRRMGHDAL</sequence>
<dbReference type="EMBL" id="CAAHFG010000001">
    <property type="protein sequence ID" value="VGO13751.1"/>
    <property type="molecule type" value="Genomic_DNA"/>
</dbReference>
<evidence type="ECO:0000256" key="1">
    <source>
        <dbReference type="ARBA" id="ARBA00023015"/>
    </source>
</evidence>
<feature type="domain" description="IclR-ED" evidence="5">
    <location>
        <begin position="78"/>
        <end position="261"/>
    </location>
</feature>
<dbReference type="InterPro" id="IPR036388">
    <property type="entry name" value="WH-like_DNA-bd_sf"/>
</dbReference>
<dbReference type="PROSITE" id="PS51078">
    <property type="entry name" value="ICLR_ED"/>
    <property type="match status" value="1"/>
</dbReference>
<dbReference type="Pfam" id="PF09339">
    <property type="entry name" value="HTH_IclR"/>
    <property type="match status" value="1"/>
</dbReference>
<keyword evidence="1" id="KW-0805">Transcription regulation</keyword>
<dbReference type="Pfam" id="PF01614">
    <property type="entry name" value="IclR_C"/>
    <property type="match status" value="1"/>
</dbReference>
<keyword evidence="2" id="KW-0238">DNA-binding</keyword>
<dbReference type="InterPro" id="IPR005471">
    <property type="entry name" value="Tscrpt_reg_IclR_N"/>
</dbReference>
<dbReference type="RefSeq" id="WP_136079296.1">
    <property type="nucleotide sequence ID" value="NZ_CAAHFG010000001.1"/>
</dbReference>
<dbReference type="InterPro" id="IPR029016">
    <property type="entry name" value="GAF-like_dom_sf"/>
</dbReference>
<evidence type="ECO:0000259" key="5">
    <source>
        <dbReference type="PROSITE" id="PS51078"/>
    </source>
</evidence>
<organism evidence="6 7">
    <name type="scientific">Pontiella desulfatans</name>
    <dbReference type="NCBI Taxonomy" id="2750659"/>
    <lineage>
        <taxon>Bacteria</taxon>
        <taxon>Pseudomonadati</taxon>
        <taxon>Kiritimatiellota</taxon>
        <taxon>Kiritimatiellia</taxon>
        <taxon>Kiritimatiellales</taxon>
        <taxon>Pontiellaceae</taxon>
        <taxon>Pontiella</taxon>
    </lineage>
</organism>
<reference evidence="6 7" key="1">
    <citation type="submission" date="2019-04" db="EMBL/GenBank/DDBJ databases">
        <authorList>
            <person name="Van Vliet M D."/>
        </authorList>
    </citation>
    <scope>NUCLEOTIDE SEQUENCE [LARGE SCALE GENOMIC DNA]</scope>
    <source>
        <strain evidence="6 7">F1</strain>
    </source>
</reference>
<evidence type="ECO:0000313" key="6">
    <source>
        <dbReference type="EMBL" id="VGO13751.1"/>
    </source>
</evidence>
<dbReference type="PANTHER" id="PTHR30136">
    <property type="entry name" value="HELIX-TURN-HELIX TRANSCRIPTIONAL REGULATOR, ICLR FAMILY"/>
    <property type="match status" value="1"/>
</dbReference>
<evidence type="ECO:0000256" key="2">
    <source>
        <dbReference type="ARBA" id="ARBA00023125"/>
    </source>
</evidence>
<dbReference type="Proteomes" id="UP000366872">
    <property type="component" value="Unassembled WGS sequence"/>
</dbReference>
<dbReference type="PROSITE" id="PS51077">
    <property type="entry name" value="HTH_ICLR"/>
    <property type="match status" value="1"/>
</dbReference>